<evidence type="ECO:0000313" key="5">
    <source>
        <dbReference type="Proteomes" id="UP001058461"/>
    </source>
</evidence>
<dbReference type="PANTHER" id="PTHR44591">
    <property type="entry name" value="STRESS RESPONSE REGULATOR PROTEIN 1"/>
    <property type="match status" value="1"/>
</dbReference>
<dbReference type="InterPro" id="IPR009061">
    <property type="entry name" value="DNA-bd_dom_put_sf"/>
</dbReference>
<dbReference type="Pfam" id="PF00376">
    <property type="entry name" value="MerR"/>
    <property type="match status" value="1"/>
</dbReference>
<keyword evidence="5" id="KW-1185">Reference proteome</keyword>
<dbReference type="EMBL" id="CP073347">
    <property type="protein sequence ID" value="UTW13897.1"/>
    <property type="molecule type" value="Genomic_DNA"/>
</dbReference>
<evidence type="ECO:0000259" key="3">
    <source>
        <dbReference type="PROSITE" id="PS50110"/>
    </source>
</evidence>
<evidence type="ECO:0000256" key="1">
    <source>
        <dbReference type="ARBA" id="ARBA00022553"/>
    </source>
</evidence>
<dbReference type="SUPFAM" id="SSF52172">
    <property type="entry name" value="CheY-like"/>
    <property type="match status" value="1"/>
</dbReference>
<feature type="modified residue" description="4-aspartylphosphate" evidence="2">
    <location>
        <position position="133"/>
    </location>
</feature>
<reference evidence="4" key="1">
    <citation type="submission" date="2021-04" db="EMBL/GenBank/DDBJ databases">
        <title>Oceanospirillales bacteria with DddD are important DMSP degraders in coastal seawater.</title>
        <authorList>
            <person name="Liu J."/>
        </authorList>
    </citation>
    <scope>NUCLEOTIDE SEQUENCE</scope>
    <source>
        <strain evidence="4">D13-1</strain>
    </source>
</reference>
<proteinExistence type="predicted"/>
<accession>A0ABY5HQ23</accession>
<dbReference type="PANTHER" id="PTHR44591:SF3">
    <property type="entry name" value="RESPONSE REGULATORY DOMAIN-CONTAINING PROTEIN"/>
    <property type="match status" value="1"/>
</dbReference>
<keyword evidence="1 2" id="KW-0597">Phosphoprotein</keyword>
<dbReference type="PROSITE" id="PS50110">
    <property type="entry name" value="RESPONSE_REGULATORY"/>
    <property type="match status" value="1"/>
</dbReference>
<dbReference type="Gene3D" id="3.40.50.2300">
    <property type="match status" value="1"/>
</dbReference>
<evidence type="ECO:0000313" key="4">
    <source>
        <dbReference type="EMBL" id="UTW13897.1"/>
    </source>
</evidence>
<dbReference type="Gene3D" id="1.10.1660.10">
    <property type="match status" value="1"/>
</dbReference>
<dbReference type="InterPro" id="IPR011006">
    <property type="entry name" value="CheY-like_superfamily"/>
</dbReference>
<dbReference type="SMART" id="SM00448">
    <property type="entry name" value="REC"/>
    <property type="match status" value="1"/>
</dbReference>
<dbReference type="InterPro" id="IPR001789">
    <property type="entry name" value="Sig_transdc_resp-reg_receiver"/>
</dbReference>
<dbReference type="CDD" id="cd00156">
    <property type="entry name" value="REC"/>
    <property type="match status" value="1"/>
</dbReference>
<dbReference type="InterPro" id="IPR050595">
    <property type="entry name" value="Bact_response_regulator"/>
</dbReference>
<dbReference type="SUPFAM" id="SSF46955">
    <property type="entry name" value="Putative DNA-binding domain"/>
    <property type="match status" value="1"/>
</dbReference>
<dbReference type="RefSeq" id="WP_255856088.1">
    <property type="nucleotide sequence ID" value="NZ_CP073347.1"/>
</dbReference>
<dbReference type="Pfam" id="PF00072">
    <property type="entry name" value="Response_reg"/>
    <property type="match status" value="1"/>
</dbReference>
<dbReference type="InterPro" id="IPR000551">
    <property type="entry name" value="MerR-type_HTH_dom"/>
</dbReference>
<sequence length="206" mass="22744">MKFRPDDICTSRKAAEMLGVSARTVQLWADAEIIESWKTAGGHRRFSLLQVEKLVRELQDGKGPALSGAIGDATVPSRAPVRVLVIDDEKVLLRLYELTLKSWQLPLDLHLSDNGYTGLLSVGQVEPQLLVLDLNLPNIDGFSIIAALKHSGLLERMELLVISALEPDEVLARMPVGVECQVLPKPIPFDVIKQRIEQILARQPGT</sequence>
<name>A0ABY5HQ23_9GAMM</name>
<feature type="domain" description="Response regulatory" evidence="3">
    <location>
        <begin position="82"/>
        <end position="200"/>
    </location>
</feature>
<protein>
    <submittedName>
        <fullName evidence="4">Response regulator</fullName>
    </submittedName>
</protein>
<evidence type="ECO:0000256" key="2">
    <source>
        <dbReference type="PROSITE-ProRule" id="PRU00169"/>
    </source>
</evidence>
<gene>
    <name evidence="4" type="ORF">KDW95_09775</name>
</gene>
<dbReference type="Proteomes" id="UP001058461">
    <property type="component" value="Chromosome"/>
</dbReference>
<organism evidence="4 5">
    <name type="scientific">Marinobacterium rhizophilum</name>
    <dbReference type="NCBI Taxonomy" id="420402"/>
    <lineage>
        <taxon>Bacteria</taxon>
        <taxon>Pseudomonadati</taxon>
        <taxon>Pseudomonadota</taxon>
        <taxon>Gammaproteobacteria</taxon>
        <taxon>Oceanospirillales</taxon>
        <taxon>Oceanospirillaceae</taxon>
        <taxon>Marinobacterium</taxon>
    </lineage>
</organism>